<keyword evidence="3" id="KW-1185">Reference proteome</keyword>
<dbReference type="InterPro" id="IPR012312">
    <property type="entry name" value="Hemerythrin-like"/>
</dbReference>
<reference evidence="2 3" key="1">
    <citation type="submission" date="2018-01" db="EMBL/GenBank/DDBJ databases">
        <authorList>
            <person name="Fu G.-Y."/>
        </authorList>
    </citation>
    <scope>NUCLEOTIDE SEQUENCE [LARGE SCALE GENOMIC DNA]</scope>
    <source>
        <strain evidence="2 3">SY39</strain>
    </source>
</reference>
<feature type="domain" description="Hemerythrin-like" evidence="1">
    <location>
        <begin position="4"/>
        <end position="126"/>
    </location>
</feature>
<dbReference type="PANTHER" id="PTHR39966">
    <property type="entry name" value="BLL2471 PROTEIN-RELATED"/>
    <property type="match status" value="1"/>
</dbReference>
<evidence type="ECO:0000313" key="2">
    <source>
        <dbReference type="EMBL" id="AUN95015.1"/>
    </source>
</evidence>
<name>A0A2I6S6Y8_9RHOO</name>
<accession>A0A2I6S6Y8</accession>
<gene>
    <name evidence="2" type="ORF">C0099_08745</name>
</gene>
<dbReference type="Pfam" id="PF01814">
    <property type="entry name" value="Hemerythrin"/>
    <property type="match status" value="1"/>
</dbReference>
<dbReference type="GO" id="GO:0005886">
    <property type="term" value="C:plasma membrane"/>
    <property type="evidence" value="ECO:0007669"/>
    <property type="project" value="TreeGrafter"/>
</dbReference>
<sequence>MTTISARLGRHHRECDAMFAAADNALARGDWSAASFAFAAFRKDLEAHFAIEEDVLFPRFEAVTGNVSGPTQVMRVEHQAMRDALARIADALFRRDAEDFGGESETLFVLMQQHNIKEENVLYPMCDRHLADEAAALCEGFASRIDEVRS</sequence>
<evidence type="ECO:0000313" key="3">
    <source>
        <dbReference type="Proteomes" id="UP000242205"/>
    </source>
</evidence>
<dbReference type="AlphaFoldDB" id="A0A2I6S6Y8"/>
<dbReference type="PANTHER" id="PTHR39966:SF3">
    <property type="entry name" value="DUF438 DOMAIN-CONTAINING PROTEIN"/>
    <property type="match status" value="1"/>
</dbReference>
<protein>
    <submittedName>
        <fullName evidence="2">Hemerythrin</fullName>
    </submittedName>
</protein>
<dbReference type="OrthoDB" id="9792554at2"/>
<dbReference type="KEGG" id="atw:C0099_08745"/>
<dbReference type="RefSeq" id="WP_102247081.1">
    <property type="nucleotide sequence ID" value="NZ_CP025682.1"/>
</dbReference>
<dbReference type="Gene3D" id="1.20.120.520">
    <property type="entry name" value="nmb1532 protein domain like"/>
    <property type="match status" value="1"/>
</dbReference>
<evidence type="ECO:0000259" key="1">
    <source>
        <dbReference type="Pfam" id="PF01814"/>
    </source>
</evidence>
<dbReference type="Proteomes" id="UP000242205">
    <property type="component" value="Chromosome"/>
</dbReference>
<dbReference type="EMBL" id="CP025682">
    <property type="protein sequence ID" value="AUN95015.1"/>
    <property type="molecule type" value="Genomic_DNA"/>
</dbReference>
<proteinExistence type="predicted"/>
<organism evidence="2 3">
    <name type="scientific">Pseudazoarcus pumilus</name>
    <dbReference type="NCBI Taxonomy" id="2067960"/>
    <lineage>
        <taxon>Bacteria</taxon>
        <taxon>Pseudomonadati</taxon>
        <taxon>Pseudomonadota</taxon>
        <taxon>Betaproteobacteria</taxon>
        <taxon>Rhodocyclales</taxon>
        <taxon>Zoogloeaceae</taxon>
        <taxon>Pseudazoarcus</taxon>
    </lineage>
</organism>